<dbReference type="InterPro" id="IPR010327">
    <property type="entry name" value="FldB/FldC_alpha/beta"/>
</dbReference>
<proteinExistence type="inferred from homology"/>
<dbReference type="GO" id="GO:0016836">
    <property type="term" value="F:hydro-lyase activity"/>
    <property type="evidence" value="ECO:0007669"/>
    <property type="project" value="UniProtKB-ARBA"/>
</dbReference>
<keyword evidence="5" id="KW-1185">Reference proteome</keyword>
<dbReference type="Gene3D" id="3.40.50.11900">
    <property type="match status" value="1"/>
</dbReference>
<gene>
    <name evidence="4" type="ORF">D0435_11795</name>
</gene>
<sequence length="512" mass="58945">MSKEAGGRKLGSLYDGKKARKRREWRGFKDTWYAYTQWLKIWKVLIKFAAKPRNIKGFFRYRWMLNFLAVPDFFDRHTEGMRDVQLRMAHTGLGLIVTDMCEMVETIFKADPRIGNDKALSDRIVIFDENMMSEIMNGFPNLRWLSVEVPSIYTSAMMNQTGVSHYIDVTSRFGIPGDVCPMPAAELGLAIDDDFPLIGKCAVQCNTTCDGSAMGNGIEAMRFNIPTFQLAVPIRHTQESVQDYAADEIKNCIRFIEENTGETFDWNAFFASMKTFNAESELTKEWLEMSRTPYPQVIGDNLALYRYGVYQAAGGRNMEFLETDRKITALAQEGYAKKLPVAKEVRHRAITWGVQAAYYTAFPIWLQNCWGIAALADMLSLVSMEPIDTEDPEKAIYDLAHLYENMIMRNRSNGGYEVGVEALWRYCEYFNCDMVIMYAHMGCKAMSGYHGIFEEEARKRGIHLIWVTHGLMKPEDASRQDMRTEVNRYMRTVLREEPVDPTLEEFDDAKCW</sequence>
<keyword evidence="3" id="KW-0479">Metal-binding</keyword>
<dbReference type="Gene3D" id="3.40.50.11890">
    <property type="match status" value="1"/>
</dbReference>
<comment type="similarity">
    <text evidence="2">Belongs to the FldB/FldC dehydratase alpha/beta subunit family.</text>
</comment>
<evidence type="ECO:0000256" key="1">
    <source>
        <dbReference type="ARBA" id="ARBA00001966"/>
    </source>
</evidence>
<dbReference type="RefSeq" id="WP_160202622.1">
    <property type="nucleotide sequence ID" value="NZ_QXWK01000022.1"/>
</dbReference>
<dbReference type="Pfam" id="PF06050">
    <property type="entry name" value="HGD-D"/>
    <property type="match status" value="1"/>
</dbReference>
<dbReference type="GO" id="GO:0051536">
    <property type="term" value="F:iron-sulfur cluster binding"/>
    <property type="evidence" value="ECO:0007669"/>
    <property type="project" value="UniProtKB-KW"/>
</dbReference>
<dbReference type="EMBL" id="QXWK01000022">
    <property type="protein sequence ID" value="NBH62335.1"/>
    <property type="molecule type" value="Genomic_DNA"/>
</dbReference>
<comment type="cofactor">
    <cofactor evidence="1">
        <name>[4Fe-4S] cluster</name>
        <dbReference type="ChEBI" id="CHEBI:49883"/>
    </cofactor>
</comment>
<keyword evidence="3" id="KW-0411">Iron-sulfur</keyword>
<accession>A0A845QMD3</accession>
<dbReference type="PANTHER" id="PTHR30548">
    <property type="entry name" value="2-HYDROXYGLUTARYL-COA DEHYDRATASE, D-COMPONENT-RELATED"/>
    <property type="match status" value="1"/>
</dbReference>
<evidence type="ECO:0000256" key="3">
    <source>
        <dbReference type="ARBA" id="ARBA00023014"/>
    </source>
</evidence>
<name>A0A845QMD3_9FIRM</name>
<keyword evidence="3" id="KW-0408">Iron</keyword>
<organism evidence="4 5">
    <name type="scientific">Anaerotruncus colihominis</name>
    <dbReference type="NCBI Taxonomy" id="169435"/>
    <lineage>
        <taxon>Bacteria</taxon>
        <taxon>Bacillati</taxon>
        <taxon>Bacillota</taxon>
        <taxon>Clostridia</taxon>
        <taxon>Eubacteriales</taxon>
        <taxon>Oscillospiraceae</taxon>
        <taxon>Anaerotruncus</taxon>
    </lineage>
</organism>
<protein>
    <submittedName>
        <fullName evidence="4">2-hydroxyacyl-CoA dehydratase</fullName>
    </submittedName>
</protein>
<dbReference type="PANTHER" id="PTHR30548:SF2">
    <property type="entry name" value="2-HYDROXYACYL-COA DEHYDRATASE,D-COMPONENT"/>
    <property type="match status" value="1"/>
</dbReference>
<evidence type="ECO:0000313" key="4">
    <source>
        <dbReference type="EMBL" id="NBH62335.1"/>
    </source>
</evidence>
<evidence type="ECO:0000256" key="2">
    <source>
        <dbReference type="ARBA" id="ARBA00005806"/>
    </source>
</evidence>
<reference evidence="4 5" key="1">
    <citation type="submission" date="2018-08" db="EMBL/GenBank/DDBJ databases">
        <title>Murine metabolic-syndrome-specific gut microbial biobank.</title>
        <authorList>
            <person name="Liu C."/>
        </authorList>
    </citation>
    <scope>NUCLEOTIDE SEQUENCE [LARGE SCALE GENOMIC DNA]</scope>
    <source>
        <strain evidence="4 5">28</strain>
    </source>
</reference>
<evidence type="ECO:0000313" key="5">
    <source>
        <dbReference type="Proteomes" id="UP000446866"/>
    </source>
</evidence>
<dbReference type="Proteomes" id="UP000446866">
    <property type="component" value="Unassembled WGS sequence"/>
</dbReference>
<dbReference type="AlphaFoldDB" id="A0A845QMD3"/>
<comment type="caution">
    <text evidence="4">The sequence shown here is derived from an EMBL/GenBank/DDBJ whole genome shotgun (WGS) entry which is preliminary data.</text>
</comment>